<name>X1THS1_9ZZZZ</name>
<reference evidence="1" key="1">
    <citation type="journal article" date="2014" name="Front. Microbiol.">
        <title>High frequency of phylogenetically diverse reductive dehalogenase-homologous genes in deep subseafloor sedimentary metagenomes.</title>
        <authorList>
            <person name="Kawai M."/>
            <person name="Futagami T."/>
            <person name="Toyoda A."/>
            <person name="Takaki Y."/>
            <person name="Nishi S."/>
            <person name="Hori S."/>
            <person name="Arai W."/>
            <person name="Tsubouchi T."/>
            <person name="Morono Y."/>
            <person name="Uchiyama I."/>
            <person name="Ito T."/>
            <person name="Fujiyama A."/>
            <person name="Inagaki F."/>
            <person name="Takami H."/>
        </authorList>
    </citation>
    <scope>NUCLEOTIDE SEQUENCE</scope>
    <source>
        <strain evidence="1">Expedition CK06-06</strain>
    </source>
</reference>
<dbReference type="Pfam" id="PF00132">
    <property type="entry name" value="Hexapep"/>
    <property type="match status" value="1"/>
</dbReference>
<dbReference type="InterPro" id="IPR001451">
    <property type="entry name" value="Hexapep"/>
</dbReference>
<comment type="caution">
    <text evidence="1">The sequence shown here is derived from an EMBL/GenBank/DDBJ whole genome shotgun (WGS) entry which is preliminary data.</text>
</comment>
<dbReference type="AlphaFoldDB" id="X1THS1"/>
<dbReference type="SUPFAM" id="SSF51161">
    <property type="entry name" value="Trimeric LpxA-like enzymes"/>
    <property type="match status" value="1"/>
</dbReference>
<evidence type="ECO:0008006" key="2">
    <source>
        <dbReference type="Google" id="ProtNLM"/>
    </source>
</evidence>
<accession>X1THS1</accession>
<dbReference type="InterPro" id="IPR011004">
    <property type="entry name" value="Trimer_LpxA-like_sf"/>
</dbReference>
<sequence length="114" mass="13102">MNRYNIIENTKIGKKTVLRSHLNLYGCEIGRKCKIACFVEIQRGVKIGDNCKIEAFAFIPSGVTIEDGVFIGPHVCFTNDRTPRAVGDWEVTPPKFYEKYIPKKIIPYSSFYFF</sequence>
<gene>
    <name evidence="1" type="ORF">S12H4_14073</name>
</gene>
<dbReference type="EMBL" id="BARW01006700">
    <property type="protein sequence ID" value="GAI79574.1"/>
    <property type="molecule type" value="Genomic_DNA"/>
</dbReference>
<dbReference type="Gene3D" id="2.160.10.10">
    <property type="entry name" value="Hexapeptide repeat proteins"/>
    <property type="match status" value="1"/>
</dbReference>
<organism evidence="1">
    <name type="scientific">marine sediment metagenome</name>
    <dbReference type="NCBI Taxonomy" id="412755"/>
    <lineage>
        <taxon>unclassified sequences</taxon>
        <taxon>metagenomes</taxon>
        <taxon>ecological metagenomes</taxon>
    </lineage>
</organism>
<protein>
    <recommendedName>
        <fullName evidence="2">N-acetyltransferase</fullName>
    </recommendedName>
</protein>
<proteinExistence type="predicted"/>
<evidence type="ECO:0000313" key="1">
    <source>
        <dbReference type="EMBL" id="GAI79574.1"/>
    </source>
</evidence>